<dbReference type="Proteomes" id="UP000008152">
    <property type="component" value="Chromosome II"/>
</dbReference>
<organism evidence="1 2">
    <name type="scientific">Vibrio campbellii (strain ATCC BAA-1116)</name>
    <dbReference type="NCBI Taxonomy" id="2902295"/>
    <lineage>
        <taxon>Bacteria</taxon>
        <taxon>Pseudomonadati</taxon>
        <taxon>Pseudomonadota</taxon>
        <taxon>Gammaproteobacteria</taxon>
        <taxon>Vibrionales</taxon>
        <taxon>Vibrionaceae</taxon>
        <taxon>Vibrio</taxon>
    </lineage>
</organism>
<sequence>MLRLPMSNILPMSSWAEPELKRLNNKKKKRIILNCSLYRRSFAA</sequence>
<dbReference type="AlphaFoldDB" id="A7N6W6"/>
<dbReference type="EMBL" id="CP000790">
    <property type="protein sequence ID" value="ABU74602.1"/>
    <property type="molecule type" value="Genomic_DNA"/>
</dbReference>
<dbReference type="PATRIC" id="fig|338187.36.peg.5562"/>
<gene>
    <name evidence="1" type="ordered locus">VIBHAR_06718</name>
</gene>
<protein>
    <submittedName>
        <fullName evidence="1">Uncharacterized protein</fullName>
    </submittedName>
</protein>
<proteinExistence type="predicted"/>
<evidence type="ECO:0000313" key="1">
    <source>
        <dbReference type="EMBL" id="ABU74602.1"/>
    </source>
</evidence>
<evidence type="ECO:0000313" key="2">
    <source>
        <dbReference type="Proteomes" id="UP000008152"/>
    </source>
</evidence>
<name>A7N6W6_VIBC1</name>
<accession>A7N6W6</accession>
<dbReference type="KEGG" id="vha:VIBHAR_06718"/>
<reference evidence="1 2" key="1">
    <citation type="submission" date="2007-08" db="EMBL/GenBank/DDBJ databases">
        <authorList>
            <consortium name="The Vibrio harveyi Genome Sequencing Project"/>
            <person name="Bassler B."/>
            <person name="Clifton S.W."/>
            <person name="Fulton L."/>
            <person name="Delehaunty K."/>
            <person name="Fronick C."/>
            <person name="Harrison M."/>
            <person name="Markivic C."/>
            <person name="Fulton R."/>
            <person name="Tin-Wollam A.-M."/>
            <person name="Shah N."/>
            <person name="Pepin K."/>
            <person name="Nash W."/>
            <person name="Thiruvilangam P."/>
            <person name="Bhonagiri V."/>
            <person name="Waters C."/>
            <person name="Tu K.C."/>
            <person name="Irgon J."/>
            <person name="Wilson R.K."/>
        </authorList>
    </citation>
    <scope>NUCLEOTIDE SEQUENCE [LARGE SCALE GENOMIC DNA]</scope>
    <source>
        <strain evidence="2">ATCC BAA-1116 / BB120</strain>
    </source>
</reference>